<keyword evidence="4" id="KW-1133">Transmembrane helix</keyword>
<keyword evidence="4" id="KW-0472">Membrane</keyword>
<dbReference type="OMA" id="QRMTENI"/>
<dbReference type="GO" id="GO:0005509">
    <property type="term" value="F:calcium ion binding"/>
    <property type="evidence" value="ECO:0007669"/>
    <property type="project" value="InterPro"/>
</dbReference>
<evidence type="ECO:0000259" key="5">
    <source>
        <dbReference type="PROSITE" id="PS50222"/>
    </source>
</evidence>
<evidence type="ECO:0000313" key="6">
    <source>
        <dbReference type="EnsemblMetazoa" id="XP_038048989.1"/>
    </source>
</evidence>
<dbReference type="Gene3D" id="1.10.238.10">
    <property type="entry name" value="EF-hand"/>
    <property type="match status" value="2"/>
</dbReference>
<dbReference type="SMART" id="SM00054">
    <property type="entry name" value="EFh"/>
    <property type="match status" value="4"/>
</dbReference>
<dbReference type="GeneID" id="119722758"/>
<dbReference type="RefSeq" id="XP_038048989.1">
    <property type="nucleotide sequence ID" value="XM_038193061.1"/>
</dbReference>
<evidence type="ECO:0000256" key="3">
    <source>
        <dbReference type="ARBA" id="ARBA00022837"/>
    </source>
</evidence>
<protein>
    <recommendedName>
        <fullName evidence="5">EF-hand domain-containing protein</fullName>
    </recommendedName>
</protein>
<dbReference type="InterPro" id="IPR002048">
    <property type="entry name" value="EF_hand_dom"/>
</dbReference>
<keyword evidence="2" id="KW-0677">Repeat</keyword>
<dbReference type="PROSITE" id="PS50222">
    <property type="entry name" value="EF_HAND_2"/>
    <property type="match status" value="2"/>
</dbReference>
<keyword evidence="7" id="KW-1185">Reference proteome</keyword>
<feature type="domain" description="EF-hand" evidence="5">
    <location>
        <begin position="163"/>
        <end position="198"/>
    </location>
</feature>
<dbReference type="OrthoDB" id="26525at2759"/>
<evidence type="ECO:0000256" key="2">
    <source>
        <dbReference type="ARBA" id="ARBA00022737"/>
    </source>
</evidence>
<dbReference type="Proteomes" id="UP000887568">
    <property type="component" value="Unplaced"/>
</dbReference>
<dbReference type="SUPFAM" id="SSF47473">
    <property type="entry name" value="EF-hand"/>
    <property type="match status" value="1"/>
</dbReference>
<dbReference type="InterPro" id="IPR018247">
    <property type="entry name" value="EF_Hand_1_Ca_BS"/>
</dbReference>
<dbReference type="EnsemblMetazoa" id="XM_038193061.1">
    <property type="protein sequence ID" value="XP_038048989.1"/>
    <property type="gene ID" value="LOC119722758"/>
</dbReference>
<dbReference type="Pfam" id="PF13499">
    <property type="entry name" value="EF-hand_7"/>
    <property type="match status" value="1"/>
</dbReference>
<keyword evidence="4" id="KW-0812">Transmembrane</keyword>
<dbReference type="PROSITE" id="PS00018">
    <property type="entry name" value="EF_HAND_1"/>
    <property type="match status" value="3"/>
</dbReference>
<dbReference type="AlphaFoldDB" id="A0A913ZBP5"/>
<dbReference type="Pfam" id="PF13202">
    <property type="entry name" value="EF-hand_5"/>
    <property type="match status" value="1"/>
</dbReference>
<dbReference type="CDD" id="cd00051">
    <property type="entry name" value="EFh"/>
    <property type="match status" value="2"/>
</dbReference>
<evidence type="ECO:0000256" key="1">
    <source>
        <dbReference type="ARBA" id="ARBA00022723"/>
    </source>
</evidence>
<feature type="domain" description="EF-hand" evidence="5">
    <location>
        <begin position="126"/>
        <end position="161"/>
    </location>
</feature>
<organism evidence="6 7">
    <name type="scientific">Patiria miniata</name>
    <name type="common">Bat star</name>
    <name type="synonym">Asterina miniata</name>
    <dbReference type="NCBI Taxonomy" id="46514"/>
    <lineage>
        <taxon>Eukaryota</taxon>
        <taxon>Metazoa</taxon>
        <taxon>Echinodermata</taxon>
        <taxon>Eleutherozoa</taxon>
        <taxon>Asterozoa</taxon>
        <taxon>Asteroidea</taxon>
        <taxon>Valvatacea</taxon>
        <taxon>Valvatida</taxon>
        <taxon>Asterinidae</taxon>
        <taxon>Patiria</taxon>
    </lineage>
</organism>
<keyword evidence="3" id="KW-0106">Calcium</keyword>
<reference evidence="6" key="1">
    <citation type="submission" date="2022-11" db="UniProtKB">
        <authorList>
            <consortium name="EnsemblMetazoa"/>
        </authorList>
    </citation>
    <scope>IDENTIFICATION</scope>
</reference>
<dbReference type="PANTHER" id="PTHR45942">
    <property type="entry name" value="PROTEIN PHOSPATASE 3 REGULATORY SUBUNIT B ALPHA ISOFORM TYPE 1"/>
    <property type="match status" value="1"/>
</dbReference>
<name>A0A913ZBP5_PATMI</name>
<accession>A0A913ZBP5</accession>
<keyword evidence="1" id="KW-0479">Metal-binding</keyword>
<dbReference type="InterPro" id="IPR011992">
    <property type="entry name" value="EF-hand-dom_pair"/>
</dbReference>
<proteinExistence type="predicted"/>
<sequence length="203" mass="22283">MSAHQFSGLSVLRLFPALMLLFLPVFTAMPRQKITGLGPVLQKRVAHVQLGAPSHTELFGMYDVDSDGFLEPVELMLLLQRPDQVNAVDEFVHKLKTVLTISETNGDGKLDISEFTEAVSGDSRAPKQVEASGAFELFDENGDQILNYTEVVNAIQRMTGTAPSRDLVEQMFASTDANSDGAIDEIEFARAMQVNGESEIHIK</sequence>
<evidence type="ECO:0000256" key="4">
    <source>
        <dbReference type="SAM" id="Phobius"/>
    </source>
</evidence>
<feature type="transmembrane region" description="Helical" evidence="4">
    <location>
        <begin position="6"/>
        <end position="26"/>
    </location>
</feature>
<evidence type="ECO:0000313" key="7">
    <source>
        <dbReference type="Proteomes" id="UP000887568"/>
    </source>
</evidence>